<dbReference type="SUPFAM" id="SSF46689">
    <property type="entry name" value="Homeodomain-like"/>
    <property type="match status" value="1"/>
</dbReference>
<dbReference type="Pfam" id="PF13518">
    <property type="entry name" value="HTH_28"/>
    <property type="match status" value="1"/>
</dbReference>
<dbReference type="InterPro" id="IPR050900">
    <property type="entry name" value="Transposase_IS3/IS150/IS904"/>
</dbReference>
<dbReference type="InterPro" id="IPR001584">
    <property type="entry name" value="Integrase_cat-core"/>
</dbReference>
<keyword evidence="5" id="KW-1185">Reference proteome</keyword>
<dbReference type="NCBIfam" id="NF033516">
    <property type="entry name" value="transpos_IS3"/>
    <property type="match status" value="1"/>
</dbReference>
<dbReference type="Pfam" id="PF13276">
    <property type="entry name" value="HTH_21"/>
    <property type="match status" value="1"/>
</dbReference>
<dbReference type="Gene3D" id="1.10.10.10">
    <property type="entry name" value="Winged helix-like DNA-binding domain superfamily/Winged helix DNA-binding domain"/>
    <property type="match status" value="1"/>
</dbReference>
<dbReference type="GO" id="GO:0015074">
    <property type="term" value="P:DNA integration"/>
    <property type="evidence" value="ECO:0007669"/>
    <property type="project" value="InterPro"/>
</dbReference>
<keyword evidence="2" id="KW-0175">Coiled coil</keyword>
<evidence type="ECO:0000313" key="5">
    <source>
        <dbReference type="Proteomes" id="UP000442619"/>
    </source>
</evidence>
<name>A0A844FTG7_9FIRM</name>
<protein>
    <submittedName>
        <fullName evidence="4">IS3 family transposase</fullName>
    </submittedName>
</protein>
<evidence type="ECO:0000259" key="3">
    <source>
        <dbReference type="PROSITE" id="PS50994"/>
    </source>
</evidence>
<dbReference type="InterPro" id="IPR048020">
    <property type="entry name" value="Transpos_IS3"/>
</dbReference>
<dbReference type="PANTHER" id="PTHR46889:SF5">
    <property type="entry name" value="INTEGRASE PROTEIN"/>
    <property type="match status" value="1"/>
</dbReference>
<dbReference type="AlphaFoldDB" id="A0A844FTG7"/>
<reference evidence="4 5" key="1">
    <citation type="submission" date="2019-08" db="EMBL/GenBank/DDBJ databases">
        <title>In-depth cultivation of the pig gut microbiome towards novel bacterial diversity and tailored functional studies.</title>
        <authorList>
            <person name="Wylensek D."/>
            <person name="Hitch T.C.A."/>
            <person name="Clavel T."/>
        </authorList>
    </citation>
    <scope>NUCLEOTIDE SEQUENCE [LARGE SCALE GENOMIC DNA]</scope>
    <source>
        <strain evidence="4 5">CA-Schmier-601-WT-3</strain>
    </source>
</reference>
<evidence type="ECO:0000256" key="1">
    <source>
        <dbReference type="ARBA" id="ARBA00002286"/>
    </source>
</evidence>
<feature type="domain" description="Integrase catalytic" evidence="3">
    <location>
        <begin position="237"/>
        <end position="399"/>
    </location>
</feature>
<comment type="function">
    <text evidence="1">Involved in the transposition of the insertion sequence.</text>
</comment>
<accession>A0A844FTG7</accession>
<comment type="caution">
    <text evidence="4">The sequence shown here is derived from an EMBL/GenBank/DDBJ whole genome shotgun (WGS) entry which is preliminary data.</text>
</comment>
<feature type="coiled-coil region" evidence="2">
    <location>
        <begin position="52"/>
        <end position="86"/>
    </location>
</feature>
<organism evidence="4 5">
    <name type="scientific">Sharpea porci</name>
    <dbReference type="NCBI Taxonomy" id="2652286"/>
    <lineage>
        <taxon>Bacteria</taxon>
        <taxon>Bacillati</taxon>
        <taxon>Bacillota</taxon>
        <taxon>Erysipelotrichia</taxon>
        <taxon>Erysipelotrichales</taxon>
        <taxon>Coprobacillaceae</taxon>
        <taxon>Sharpea</taxon>
    </lineage>
</organism>
<dbReference type="InterPro" id="IPR009057">
    <property type="entry name" value="Homeodomain-like_sf"/>
</dbReference>
<gene>
    <name evidence="4" type="ORF">FYJ79_06995</name>
</gene>
<evidence type="ECO:0000256" key="2">
    <source>
        <dbReference type="SAM" id="Coils"/>
    </source>
</evidence>
<dbReference type="InterPro" id="IPR012337">
    <property type="entry name" value="RNaseH-like_sf"/>
</dbReference>
<dbReference type="InterPro" id="IPR025948">
    <property type="entry name" value="HTH-like_dom"/>
</dbReference>
<dbReference type="GO" id="GO:0003676">
    <property type="term" value="F:nucleic acid binding"/>
    <property type="evidence" value="ECO:0007669"/>
    <property type="project" value="InterPro"/>
</dbReference>
<evidence type="ECO:0000313" key="4">
    <source>
        <dbReference type="EMBL" id="MST89321.1"/>
    </source>
</evidence>
<dbReference type="PROSITE" id="PS50994">
    <property type="entry name" value="INTEGRASE"/>
    <property type="match status" value="1"/>
</dbReference>
<proteinExistence type="predicted"/>
<dbReference type="PANTHER" id="PTHR46889">
    <property type="entry name" value="TRANSPOSASE INSF FOR INSERTION SEQUENCE IS3B-RELATED"/>
    <property type="match status" value="1"/>
</dbReference>
<dbReference type="Gene3D" id="3.30.420.10">
    <property type="entry name" value="Ribonuclease H-like superfamily/Ribonuclease H"/>
    <property type="match status" value="1"/>
</dbReference>
<dbReference type="Proteomes" id="UP000442619">
    <property type="component" value="Unassembled WGS sequence"/>
</dbReference>
<sequence>MEIVQYCINHDRNYKETAAKYGCSYSQVYSWVRKYDRQGTDGLNDNRGHRKAEEDLTDKEKLERENKRLKEELRRKEIEVKFLKKTQRIREGAIENAPKIARPALRHRGKIQIYESIQTTSSDERCSIQYLCQLAGISRASYYKWIHRKPSRVDIEDARIVPLIQAIADENNSLFGYQKMTYALNNNSDMKYNRKRIYRIMAINGIESHFRIDQRHSTYRKSTPQETKDNVLDRDFNAEAPNLKWGTDITELKYAGDKLYISTILDLYDRYPVGVVVGRRNDTKLVNDTYFMAITLNQGATLLLHSDRGFQYTRKGFSRMLENDGLTQSMSRVGHCIDNGPVESFQGFIKDMAKVLFGKAHTYEEAAEIIYRTYEYYIYRYPQKRFHGKTAYQVRQEALAADTPEQYPIAPNRRIERFWEKIEKSKAKQQVQLQQ</sequence>
<dbReference type="SUPFAM" id="SSF53098">
    <property type="entry name" value="Ribonuclease H-like"/>
    <property type="match status" value="1"/>
</dbReference>
<dbReference type="InterPro" id="IPR036397">
    <property type="entry name" value="RNaseH_sf"/>
</dbReference>
<dbReference type="InterPro" id="IPR055247">
    <property type="entry name" value="InsJ-like_HTH"/>
</dbReference>
<dbReference type="InterPro" id="IPR036388">
    <property type="entry name" value="WH-like_DNA-bd_sf"/>
</dbReference>
<dbReference type="EMBL" id="VUNM01000014">
    <property type="protein sequence ID" value="MST89321.1"/>
    <property type="molecule type" value="Genomic_DNA"/>
</dbReference>
<dbReference type="Pfam" id="PF00665">
    <property type="entry name" value="rve"/>
    <property type="match status" value="1"/>
</dbReference>